<name>A0A1I1FJR0_9GAMM</name>
<feature type="domain" description="Gamma-butyrobetaine hydroxylase-like N-terminal" evidence="3">
    <location>
        <begin position="10"/>
        <end position="91"/>
    </location>
</feature>
<dbReference type="Pfam" id="PF06155">
    <property type="entry name" value="GBBH-like_N"/>
    <property type="match status" value="1"/>
</dbReference>
<dbReference type="AlphaFoldDB" id="A0A1I1FJR0"/>
<sequence length="130" mass="14924">MSDAPQPEKINYSKSRNCLELTYADGEVFEFPAEFLRVLSPSAEVQGHGDPILQVGKKNVRIWKIEPVGRYAVKLCFDDEHDSGLFSWDYFWHLGQNQQRLWQKYLNQLEAAGESREPKLIPLAVDAGKK</sequence>
<organism evidence="4 5">
    <name type="scientific">Marinospirillum celere</name>
    <dbReference type="NCBI Taxonomy" id="1122252"/>
    <lineage>
        <taxon>Bacteria</taxon>
        <taxon>Pseudomonadati</taxon>
        <taxon>Pseudomonadota</taxon>
        <taxon>Gammaproteobacteria</taxon>
        <taxon>Oceanospirillales</taxon>
        <taxon>Oceanospirillaceae</taxon>
        <taxon>Marinospirillum</taxon>
    </lineage>
</organism>
<keyword evidence="5" id="KW-1185">Reference proteome</keyword>
<evidence type="ECO:0000313" key="5">
    <source>
        <dbReference type="Proteomes" id="UP000199058"/>
    </source>
</evidence>
<dbReference type="STRING" id="1122252.SAMN05660443_0952"/>
<keyword evidence="2" id="KW-0408">Iron</keyword>
<dbReference type="EMBL" id="FOLH01000002">
    <property type="protein sequence ID" value="SFB97290.1"/>
    <property type="molecule type" value="Genomic_DNA"/>
</dbReference>
<evidence type="ECO:0000259" key="3">
    <source>
        <dbReference type="Pfam" id="PF06155"/>
    </source>
</evidence>
<dbReference type="PANTHER" id="PTHR35303:SF5">
    <property type="entry name" value="OS02G0197800 PROTEIN"/>
    <property type="match status" value="1"/>
</dbReference>
<dbReference type="PANTHER" id="PTHR35303">
    <property type="entry name" value="OS02G0197800 PROTEIN"/>
    <property type="match status" value="1"/>
</dbReference>
<keyword evidence="1" id="KW-0479">Metal-binding</keyword>
<dbReference type="InterPro" id="IPR038492">
    <property type="entry name" value="GBBH-like_N_sf"/>
</dbReference>
<gene>
    <name evidence="4" type="ORF">SAMN05660443_0952</name>
</gene>
<dbReference type="InterPro" id="IPR010376">
    <property type="entry name" value="GBBH-like_N"/>
</dbReference>
<accession>A0A1I1FJR0</accession>
<proteinExistence type="predicted"/>
<evidence type="ECO:0000313" key="4">
    <source>
        <dbReference type="EMBL" id="SFB97290.1"/>
    </source>
</evidence>
<protein>
    <submittedName>
        <fullName evidence="4">DUF971 family protein</fullName>
    </submittedName>
</protein>
<dbReference type="OrthoDB" id="9794178at2"/>
<dbReference type="Gene3D" id="3.30.2020.30">
    <property type="match status" value="1"/>
</dbReference>
<reference evidence="4 5" key="1">
    <citation type="submission" date="2016-10" db="EMBL/GenBank/DDBJ databases">
        <authorList>
            <person name="de Groot N.N."/>
        </authorList>
    </citation>
    <scope>NUCLEOTIDE SEQUENCE [LARGE SCALE GENOMIC DNA]</scope>
    <source>
        <strain evidence="4 5">DSM 18438</strain>
    </source>
</reference>
<dbReference type="Proteomes" id="UP000199058">
    <property type="component" value="Unassembled WGS sequence"/>
</dbReference>
<evidence type="ECO:0000256" key="1">
    <source>
        <dbReference type="ARBA" id="ARBA00022723"/>
    </source>
</evidence>
<evidence type="ECO:0000256" key="2">
    <source>
        <dbReference type="ARBA" id="ARBA00023004"/>
    </source>
</evidence>
<dbReference type="RefSeq" id="WP_091960018.1">
    <property type="nucleotide sequence ID" value="NZ_FOLH01000002.1"/>
</dbReference>
<dbReference type="GO" id="GO:0046872">
    <property type="term" value="F:metal ion binding"/>
    <property type="evidence" value="ECO:0007669"/>
    <property type="project" value="UniProtKB-KW"/>
</dbReference>